<reference evidence="1" key="1">
    <citation type="submission" date="2018-05" db="EMBL/GenBank/DDBJ databases">
        <authorList>
            <person name="Lanie J.A."/>
            <person name="Ng W.-L."/>
            <person name="Kazmierczak K.M."/>
            <person name="Andrzejewski T.M."/>
            <person name="Davidsen T.M."/>
            <person name="Wayne K.J."/>
            <person name="Tettelin H."/>
            <person name="Glass J.I."/>
            <person name="Rusch D."/>
            <person name="Podicherti R."/>
            <person name="Tsui H.-C.T."/>
            <person name="Winkler M.E."/>
        </authorList>
    </citation>
    <scope>NUCLEOTIDE SEQUENCE</scope>
</reference>
<organism evidence="1">
    <name type="scientific">marine metagenome</name>
    <dbReference type="NCBI Taxonomy" id="408172"/>
    <lineage>
        <taxon>unclassified sequences</taxon>
        <taxon>metagenomes</taxon>
        <taxon>ecological metagenomes</taxon>
    </lineage>
</organism>
<dbReference type="PROSITE" id="PS51257">
    <property type="entry name" value="PROKAR_LIPOPROTEIN"/>
    <property type="match status" value="1"/>
</dbReference>
<name>A0A381TIH4_9ZZZZ</name>
<accession>A0A381TIH4</accession>
<proteinExistence type="predicted"/>
<dbReference type="Gene3D" id="2.60.40.420">
    <property type="entry name" value="Cupredoxins - blue copper proteins"/>
    <property type="match status" value="1"/>
</dbReference>
<dbReference type="SUPFAM" id="SSF49503">
    <property type="entry name" value="Cupredoxins"/>
    <property type="match status" value="1"/>
</dbReference>
<dbReference type="EMBL" id="UINC01004575">
    <property type="protein sequence ID" value="SVA15338.1"/>
    <property type="molecule type" value="Genomic_DNA"/>
</dbReference>
<protein>
    <submittedName>
        <fullName evidence="1">Uncharacterized protein</fullName>
    </submittedName>
</protein>
<dbReference type="AlphaFoldDB" id="A0A381TIH4"/>
<dbReference type="InterPro" id="IPR008972">
    <property type="entry name" value="Cupredoxin"/>
</dbReference>
<gene>
    <name evidence="1" type="ORF">METZ01_LOCUS68192</name>
</gene>
<sequence length="231" mass="24250">MSIWTKVILVLSGAFILSAVMASCSSGPTTVEIVKTTRAQNKIDNLAATREVALAAGENPDDVQVKIAKGSQADKVIEERNATATALAEEGIVSVGSGSDIVKEVTRDVEMPDGPAETGLIEIPIILKGSEGVRFDPEIVKITVGSTVKWINPRKMASTSTADEGQADYWDSGVLSKPTFPKKNDLGTPTGEGYMFEHTFNIPGCFAYSSQQSGDTGLPGAGLGAVCVVEE</sequence>
<evidence type="ECO:0000313" key="1">
    <source>
        <dbReference type="EMBL" id="SVA15338.1"/>
    </source>
</evidence>